<dbReference type="EMBL" id="GL377316">
    <property type="protein sequence ID" value="EFI91621.1"/>
    <property type="molecule type" value="Genomic_DNA"/>
</dbReference>
<feature type="region of interest" description="Disordered" evidence="7">
    <location>
        <begin position="145"/>
        <end position="216"/>
    </location>
</feature>
<dbReference type="Pfam" id="PF10256">
    <property type="entry name" value="Erf4"/>
    <property type="match status" value="1"/>
</dbReference>
<dbReference type="OMA" id="ADHTQDT"/>
<evidence type="ECO:0000256" key="2">
    <source>
        <dbReference type="ARBA" id="ARBA00007732"/>
    </source>
</evidence>
<comment type="subcellular location">
    <subcellularLocation>
        <location evidence="1">Endoplasmic reticulum membrane</location>
        <topology evidence="1">Peripheral membrane protein</topology>
    </subcellularLocation>
</comment>
<dbReference type="RefSeq" id="XP_003026524.1">
    <property type="nucleotide sequence ID" value="XM_003026478.1"/>
</dbReference>
<evidence type="ECO:0000313" key="10">
    <source>
        <dbReference type="Proteomes" id="UP000007431"/>
    </source>
</evidence>
<comment type="similarity">
    <text evidence="2">Belongs to the ERF4 family.</text>
</comment>
<feature type="compositionally biased region" description="Low complexity" evidence="7">
    <location>
        <begin position="82"/>
        <end position="93"/>
    </location>
</feature>
<evidence type="ECO:0000256" key="4">
    <source>
        <dbReference type="ARBA" id="ARBA00018463"/>
    </source>
</evidence>
<evidence type="ECO:0000256" key="1">
    <source>
        <dbReference type="ARBA" id="ARBA00004406"/>
    </source>
</evidence>
<feature type="compositionally biased region" description="Basic and acidic residues" evidence="7">
    <location>
        <begin position="21"/>
        <end position="37"/>
    </location>
</feature>
<feature type="region of interest" description="Disordered" evidence="7">
    <location>
        <begin position="1"/>
        <end position="123"/>
    </location>
</feature>
<feature type="domain" description="Golgin subfamily A member 7/ERF4" evidence="8">
    <location>
        <begin position="248"/>
        <end position="360"/>
    </location>
</feature>
<keyword evidence="6" id="KW-0472">Membrane</keyword>
<evidence type="ECO:0000256" key="7">
    <source>
        <dbReference type="SAM" id="MobiDB-lite"/>
    </source>
</evidence>
<dbReference type="AlphaFoldDB" id="D8QKK7"/>
<dbReference type="GO" id="GO:0031211">
    <property type="term" value="C:endoplasmic reticulum palmitoyltransferase complex"/>
    <property type="evidence" value="ECO:0007669"/>
    <property type="project" value="TreeGrafter"/>
</dbReference>
<gene>
    <name evidence="9" type="ORF">SCHCODRAFT_71130</name>
</gene>
<dbReference type="PANTHER" id="PTHR13254">
    <property type="entry name" value="GOLGI AUTOANTIGEN, GOLGIN SUBFAMILY A, 7"/>
    <property type="match status" value="1"/>
</dbReference>
<proteinExistence type="inferred from homology"/>
<sequence length="364" mass="40629">MTSDTSPQNADQDSLTPTLAPHDHLASATPDDERKDSGTGASPLSRSSADEREEDQEEKRTDEPEESAATRRLSHLPSPPLTRTNTRESTSSTRRQEPDADEKTGDWHPLHDDARSAVNKEASRPDLTVIVEDGEQVVDSQGRLLFPDDTSSVGAGTEKPVAGRRTSHLHLDLTRSREPQPWDLVDPPETDGKSWGATPREFGTRRSGANTSRPQIPRSAYFTGPPPPDAAFGTAPVGQIGLHHPREIVRIERDYSGGELVQFAPIYPLELEGRITPTQFLESINAINELLILAHSTRHAFVDNTLAVLTLQLSRLFVQSYYDRMMRRLKNLIDELNVEIYNPAGLNILWPRKVAFLFLEIEYY</sequence>
<protein>
    <recommendedName>
        <fullName evidence="4">Ras modification protein ERF4</fullName>
    </recommendedName>
</protein>
<reference evidence="9 10" key="1">
    <citation type="journal article" date="2010" name="Nat. Biotechnol.">
        <title>Genome sequence of the model mushroom Schizophyllum commune.</title>
        <authorList>
            <person name="Ohm R.A."/>
            <person name="de Jong J.F."/>
            <person name="Lugones L.G."/>
            <person name="Aerts A."/>
            <person name="Kothe E."/>
            <person name="Stajich J.E."/>
            <person name="de Vries R.P."/>
            <person name="Record E."/>
            <person name="Levasseur A."/>
            <person name="Baker S.E."/>
            <person name="Bartholomew K.A."/>
            <person name="Coutinho P.M."/>
            <person name="Erdmann S."/>
            <person name="Fowler T.J."/>
            <person name="Gathman A.C."/>
            <person name="Lombard V."/>
            <person name="Henrissat B."/>
            <person name="Knabe N."/>
            <person name="Kuees U."/>
            <person name="Lilly W.W."/>
            <person name="Lindquist E."/>
            <person name="Lucas S."/>
            <person name="Magnuson J.K."/>
            <person name="Piumi F."/>
            <person name="Raudaskoski M."/>
            <person name="Salamov A."/>
            <person name="Schmutz J."/>
            <person name="Schwarze F.W.M.R."/>
            <person name="vanKuyk P.A."/>
            <person name="Horton J.S."/>
            <person name="Grigoriev I.V."/>
            <person name="Woesten H.A.B."/>
        </authorList>
    </citation>
    <scope>NUCLEOTIDE SEQUENCE [LARGE SCALE GENOMIC DNA]</scope>
    <source>
        <strain evidence="10">H4-8 / FGSC 9210</strain>
    </source>
</reference>
<accession>D8QKK7</accession>
<dbReference type="STRING" id="578458.D8QKK7"/>
<name>D8QKK7_SCHCM</name>
<evidence type="ECO:0000256" key="5">
    <source>
        <dbReference type="ARBA" id="ARBA00022824"/>
    </source>
</evidence>
<dbReference type="InParanoid" id="D8QKK7"/>
<dbReference type="InterPro" id="IPR051371">
    <property type="entry name" value="Ras_palmitoyltransferase"/>
</dbReference>
<feature type="compositionally biased region" description="Basic and acidic residues" evidence="7">
    <location>
        <begin position="94"/>
        <end position="115"/>
    </location>
</feature>
<dbReference type="GeneID" id="9593241"/>
<dbReference type="GO" id="GO:0006612">
    <property type="term" value="P:protein targeting to membrane"/>
    <property type="evidence" value="ECO:0007669"/>
    <property type="project" value="TreeGrafter"/>
</dbReference>
<evidence type="ECO:0000256" key="3">
    <source>
        <dbReference type="ARBA" id="ARBA00011396"/>
    </source>
</evidence>
<evidence type="ECO:0000259" key="8">
    <source>
        <dbReference type="Pfam" id="PF10256"/>
    </source>
</evidence>
<feature type="compositionally biased region" description="Polar residues" evidence="7">
    <location>
        <begin position="1"/>
        <end position="17"/>
    </location>
</feature>
<dbReference type="KEGG" id="scm:SCHCO_02132453"/>
<organism evidence="10">
    <name type="scientific">Schizophyllum commune (strain H4-8 / FGSC 9210)</name>
    <name type="common">Split gill fungus</name>
    <dbReference type="NCBI Taxonomy" id="578458"/>
    <lineage>
        <taxon>Eukaryota</taxon>
        <taxon>Fungi</taxon>
        <taxon>Dikarya</taxon>
        <taxon>Basidiomycota</taxon>
        <taxon>Agaricomycotina</taxon>
        <taxon>Agaricomycetes</taxon>
        <taxon>Agaricomycetidae</taxon>
        <taxon>Agaricales</taxon>
        <taxon>Schizophyllaceae</taxon>
        <taxon>Schizophyllum</taxon>
    </lineage>
</organism>
<evidence type="ECO:0000256" key="6">
    <source>
        <dbReference type="ARBA" id="ARBA00023136"/>
    </source>
</evidence>
<dbReference type="GO" id="GO:0005789">
    <property type="term" value="C:endoplasmic reticulum membrane"/>
    <property type="evidence" value="ECO:0007669"/>
    <property type="project" value="UniProtKB-SubCell"/>
</dbReference>
<dbReference type="OrthoDB" id="2190159at2759"/>
<feature type="compositionally biased region" description="Basic and acidic residues" evidence="7">
    <location>
        <begin position="169"/>
        <end position="180"/>
    </location>
</feature>
<evidence type="ECO:0000313" key="9">
    <source>
        <dbReference type="EMBL" id="EFI91621.1"/>
    </source>
</evidence>
<dbReference type="PANTHER" id="PTHR13254:SF0">
    <property type="entry name" value="GOLGIN SUBFAMILY A MEMBER 7_ERF4 DOMAIN-CONTAINING PROTEIN"/>
    <property type="match status" value="1"/>
</dbReference>
<keyword evidence="10" id="KW-1185">Reference proteome</keyword>
<keyword evidence="5" id="KW-0256">Endoplasmic reticulum</keyword>
<dbReference type="HOGENOM" id="CLU_049758_0_0_1"/>
<dbReference type="eggNOG" id="KOG4069">
    <property type="taxonomic scope" value="Eukaryota"/>
</dbReference>
<dbReference type="Proteomes" id="UP000007431">
    <property type="component" value="Unassembled WGS sequence"/>
</dbReference>
<comment type="subunit">
    <text evidence="3">Interacts with ERF2.</text>
</comment>
<dbReference type="InterPro" id="IPR019383">
    <property type="entry name" value="Golgin_A_7/ERF4"/>
</dbReference>
<dbReference type="VEuPathDB" id="FungiDB:SCHCODRAFT_02132453"/>